<dbReference type="InterPro" id="IPR013325">
    <property type="entry name" value="RNA_pol_sigma_r2"/>
</dbReference>
<dbReference type="SUPFAM" id="SSF88659">
    <property type="entry name" value="Sigma3 and sigma4 domains of RNA polymerase sigma factors"/>
    <property type="match status" value="1"/>
</dbReference>
<evidence type="ECO:0000256" key="4">
    <source>
        <dbReference type="ARBA" id="ARBA00023125"/>
    </source>
</evidence>
<dbReference type="NCBIfam" id="TIGR02937">
    <property type="entry name" value="sigma70-ECF"/>
    <property type="match status" value="1"/>
</dbReference>
<evidence type="ECO:0000256" key="1">
    <source>
        <dbReference type="ARBA" id="ARBA00010641"/>
    </source>
</evidence>
<evidence type="ECO:0000256" key="2">
    <source>
        <dbReference type="ARBA" id="ARBA00023015"/>
    </source>
</evidence>
<organism evidence="8 9">
    <name type="scientific">Streptomyces doebereineriae</name>
    <dbReference type="NCBI Taxonomy" id="3075528"/>
    <lineage>
        <taxon>Bacteria</taxon>
        <taxon>Bacillati</taxon>
        <taxon>Actinomycetota</taxon>
        <taxon>Actinomycetes</taxon>
        <taxon>Kitasatosporales</taxon>
        <taxon>Streptomycetaceae</taxon>
        <taxon>Streptomyces</taxon>
    </lineage>
</organism>
<feature type="domain" description="HTH luxR-type" evidence="7">
    <location>
        <begin position="115"/>
        <end position="172"/>
    </location>
</feature>
<proteinExistence type="inferred from homology"/>
<dbReference type="InterPro" id="IPR000792">
    <property type="entry name" value="Tscrpt_reg_LuxR_C"/>
</dbReference>
<dbReference type="InterPro" id="IPR039425">
    <property type="entry name" value="RNA_pol_sigma-70-like"/>
</dbReference>
<keyword evidence="6" id="KW-1133">Transmembrane helix</keyword>
<dbReference type="PANTHER" id="PTHR43133:SF8">
    <property type="entry name" value="RNA POLYMERASE SIGMA FACTOR HI_1459-RELATED"/>
    <property type="match status" value="1"/>
</dbReference>
<dbReference type="Gene3D" id="1.10.10.10">
    <property type="entry name" value="Winged helix-like DNA-binding domain superfamily/Winged helix DNA-binding domain"/>
    <property type="match status" value="1"/>
</dbReference>
<evidence type="ECO:0000313" key="9">
    <source>
        <dbReference type="Proteomes" id="UP001183824"/>
    </source>
</evidence>
<dbReference type="PANTHER" id="PTHR43133">
    <property type="entry name" value="RNA POLYMERASE ECF-TYPE SIGMA FACTO"/>
    <property type="match status" value="1"/>
</dbReference>
<dbReference type="InterPro" id="IPR036388">
    <property type="entry name" value="WH-like_DNA-bd_sf"/>
</dbReference>
<keyword evidence="2" id="KW-0805">Transcription regulation</keyword>
<evidence type="ECO:0000256" key="3">
    <source>
        <dbReference type="ARBA" id="ARBA00023082"/>
    </source>
</evidence>
<evidence type="ECO:0000256" key="5">
    <source>
        <dbReference type="ARBA" id="ARBA00023163"/>
    </source>
</evidence>
<dbReference type="InterPro" id="IPR013249">
    <property type="entry name" value="RNA_pol_sigma70_r4_t2"/>
</dbReference>
<sequence length="250" mass="27191">MHAQAVAELVAERYEEFVGYARKRLRVLGVPASSADPEDLVQTALTNVLAHGESVEKLRPYVYAVIKNEVSHAARRYRSGQGYGSLDTDLRLESAGLADSPSAEVDLRLDLQAAMRALPRQQRRVMFYRARGYTQTETAAALGTAPGTVATHMSRAVVALKLTLGALAVVLAGSAASGLWVMLHLVTPAAGGPVAKQSWEWLSFWGVLILASLATTLALSVLIWTWGTARQALEERRFRSEQEGSRFGTR</sequence>
<dbReference type="InterPro" id="IPR014284">
    <property type="entry name" value="RNA_pol_sigma-70_dom"/>
</dbReference>
<evidence type="ECO:0000256" key="6">
    <source>
        <dbReference type="SAM" id="Phobius"/>
    </source>
</evidence>
<name>A0ABU2VG93_9ACTN</name>
<evidence type="ECO:0000259" key="7">
    <source>
        <dbReference type="SMART" id="SM00421"/>
    </source>
</evidence>
<keyword evidence="4" id="KW-0238">DNA-binding</keyword>
<dbReference type="Proteomes" id="UP001183824">
    <property type="component" value="Unassembled WGS sequence"/>
</dbReference>
<feature type="transmembrane region" description="Helical" evidence="6">
    <location>
        <begin position="203"/>
        <end position="227"/>
    </location>
</feature>
<accession>A0ABU2VG93</accession>
<dbReference type="SMART" id="SM00421">
    <property type="entry name" value="HTH_LUXR"/>
    <property type="match status" value="1"/>
</dbReference>
<comment type="similarity">
    <text evidence="1">Belongs to the sigma-70 factor family. ECF subfamily.</text>
</comment>
<dbReference type="SUPFAM" id="SSF88946">
    <property type="entry name" value="Sigma2 domain of RNA polymerase sigma factors"/>
    <property type="match status" value="1"/>
</dbReference>
<dbReference type="RefSeq" id="WP_311717458.1">
    <property type="nucleotide sequence ID" value="NZ_JAVREZ010000012.1"/>
</dbReference>
<gene>
    <name evidence="8" type="ORF">RNB18_31235</name>
</gene>
<keyword evidence="6" id="KW-0812">Transmembrane</keyword>
<dbReference type="Gene3D" id="1.10.1740.10">
    <property type="match status" value="1"/>
</dbReference>
<dbReference type="EMBL" id="JAVREZ010000012">
    <property type="protein sequence ID" value="MDT0484608.1"/>
    <property type="molecule type" value="Genomic_DNA"/>
</dbReference>
<keyword evidence="9" id="KW-1185">Reference proteome</keyword>
<evidence type="ECO:0000313" key="8">
    <source>
        <dbReference type="EMBL" id="MDT0484608.1"/>
    </source>
</evidence>
<dbReference type="InterPro" id="IPR013324">
    <property type="entry name" value="RNA_pol_sigma_r3/r4-like"/>
</dbReference>
<feature type="transmembrane region" description="Helical" evidence="6">
    <location>
        <begin position="162"/>
        <end position="183"/>
    </location>
</feature>
<keyword evidence="3" id="KW-0731">Sigma factor</keyword>
<protein>
    <submittedName>
        <fullName evidence="8">Sigma-70 family RNA polymerase sigma factor</fullName>
    </submittedName>
</protein>
<keyword evidence="5" id="KW-0804">Transcription</keyword>
<comment type="caution">
    <text evidence="8">The sequence shown here is derived from an EMBL/GenBank/DDBJ whole genome shotgun (WGS) entry which is preliminary data.</text>
</comment>
<keyword evidence="6" id="KW-0472">Membrane</keyword>
<reference evidence="9" key="1">
    <citation type="submission" date="2023-07" db="EMBL/GenBank/DDBJ databases">
        <title>30 novel species of actinomycetes from the DSMZ collection.</title>
        <authorList>
            <person name="Nouioui I."/>
        </authorList>
    </citation>
    <scope>NUCLEOTIDE SEQUENCE [LARGE SCALE GENOMIC DNA]</scope>
    <source>
        <strain evidence="9">DSM 41640</strain>
    </source>
</reference>
<dbReference type="Pfam" id="PF08281">
    <property type="entry name" value="Sigma70_r4_2"/>
    <property type="match status" value="1"/>
</dbReference>